<keyword evidence="5 8" id="KW-0255">Endonuclease</keyword>
<comment type="function">
    <text evidence="8">Digests double-stranded RNA. Involved in the processing of primary rRNA transcript to yield the immediate precursors to the large and small rRNAs (23S and 16S). Processes some mRNAs, and tRNAs when they are encoded in the rRNA operon. Processes pre-crRNA and tracrRNA of type II CRISPR loci if present in the organism.</text>
</comment>
<name>A0A7V3YFA6_9BACT</name>
<evidence type="ECO:0000256" key="2">
    <source>
        <dbReference type="ARBA" id="ARBA00010183"/>
    </source>
</evidence>
<feature type="binding site" evidence="8">
    <location>
        <position position="47"/>
    </location>
    <ligand>
        <name>Mg(2+)</name>
        <dbReference type="ChEBI" id="CHEBI:18420"/>
    </ligand>
</feature>
<keyword evidence="4 8" id="KW-0540">Nuclease</keyword>
<keyword evidence="7 8" id="KW-0694">RNA-binding</keyword>
<proteinExistence type="inferred from homology"/>
<feature type="domain" description="RNase III" evidence="10">
    <location>
        <begin position="8"/>
        <end position="133"/>
    </location>
</feature>
<protein>
    <recommendedName>
        <fullName evidence="8">Ribonuclease 3</fullName>
        <ecNumber evidence="8">3.1.26.3</ecNumber>
    </recommendedName>
    <alternativeName>
        <fullName evidence="8">Ribonuclease III</fullName>
        <shortName evidence="8">RNase III</shortName>
    </alternativeName>
</protein>
<dbReference type="InterPro" id="IPR014720">
    <property type="entry name" value="dsRBD_dom"/>
</dbReference>
<evidence type="ECO:0000256" key="6">
    <source>
        <dbReference type="ARBA" id="ARBA00022801"/>
    </source>
</evidence>
<dbReference type="PANTHER" id="PTHR11207:SF0">
    <property type="entry name" value="RIBONUCLEASE 3"/>
    <property type="match status" value="1"/>
</dbReference>
<dbReference type="PROSITE" id="PS50142">
    <property type="entry name" value="RNASE_3_2"/>
    <property type="match status" value="1"/>
</dbReference>
<feature type="domain" description="DRBM" evidence="9">
    <location>
        <begin position="160"/>
        <end position="226"/>
    </location>
</feature>
<evidence type="ECO:0000256" key="7">
    <source>
        <dbReference type="ARBA" id="ARBA00022884"/>
    </source>
</evidence>
<feature type="active site" evidence="8">
    <location>
        <position position="122"/>
    </location>
</feature>
<comment type="subunit">
    <text evidence="8">Homodimer.</text>
</comment>
<keyword evidence="8" id="KW-0963">Cytoplasm</keyword>
<dbReference type="GO" id="GO:0006397">
    <property type="term" value="P:mRNA processing"/>
    <property type="evidence" value="ECO:0007669"/>
    <property type="project" value="UniProtKB-UniRule"/>
</dbReference>
<keyword evidence="8" id="KW-0479">Metal-binding</keyword>
<dbReference type="Gene3D" id="1.10.1520.10">
    <property type="entry name" value="Ribonuclease III domain"/>
    <property type="match status" value="1"/>
</dbReference>
<dbReference type="NCBIfam" id="TIGR02191">
    <property type="entry name" value="RNaseIII"/>
    <property type="match status" value="1"/>
</dbReference>
<evidence type="ECO:0000256" key="5">
    <source>
        <dbReference type="ARBA" id="ARBA00022759"/>
    </source>
</evidence>
<feature type="binding site" evidence="8">
    <location>
        <position position="122"/>
    </location>
    <ligand>
        <name>Mg(2+)</name>
        <dbReference type="ChEBI" id="CHEBI:18420"/>
    </ligand>
</feature>
<dbReference type="EC" id="3.1.26.3" evidence="8"/>
<evidence type="ECO:0000256" key="3">
    <source>
        <dbReference type="ARBA" id="ARBA00022664"/>
    </source>
</evidence>
<comment type="cofactor">
    <cofactor evidence="8">
        <name>Mg(2+)</name>
        <dbReference type="ChEBI" id="CHEBI:18420"/>
    </cofactor>
</comment>
<dbReference type="AlphaFoldDB" id="A0A7V3YFA6"/>
<comment type="subcellular location">
    <subcellularLocation>
        <location evidence="8">Cytoplasm</location>
    </subcellularLocation>
</comment>
<dbReference type="GO" id="GO:0010468">
    <property type="term" value="P:regulation of gene expression"/>
    <property type="evidence" value="ECO:0007669"/>
    <property type="project" value="TreeGrafter"/>
</dbReference>
<dbReference type="GO" id="GO:0005737">
    <property type="term" value="C:cytoplasm"/>
    <property type="evidence" value="ECO:0007669"/>
    <property type="project" value="UniProtKB-SubCell"/>
</dbReference>
<dbReference type="SUPFAM" id="SSF69065">
    <property type="entry name" value="RNase III domain-like"/>
    <property type="match status" value="1"/>
</dbReference>
<dbReference type="PANTHER" id="PTHR11207">
    <property type="entry name" value="RIBONUCLEASE III"/>
    <property type="match status" value="1"/>
</dbReference>
<dbReference type="InterPro" id="IPR036389">
    <property type="entry name" value="RNase_III_sf"/>
</dbReference>
<comment type="catalytic activity">
    <reaction evidence="1 8">
        <text>Endonucleolytic cleavage to 5'-phosphomonoester.</text>
        <dbReference type="EC" id="3.1.26.3"/>
    </reaction>
</comment>
<dbReference type="CDD" id="cd10845">
    <property type="entry name" value="DSRM_RNAse_III_family"/>
    <property type="match status" value="1"/>
</dbReference>
<dbReference type="InterPro" id="IPR011907">
    <property type="entry name" value="RNase_III"/>
</dbReference>
<dbReference type="InterPro" id="IPR000999">
    <property type="entry name" value="RNase_III_dom"/>
</dbReference>
<dbReference type="HAMAP" id="MF_00104">
    <property type="entry name" value="RNase_III"/>
    <property type="match status" value="1"/>
</dbReference>
<keyword evidence="8" id="KW-0698">rRNA processing</keyword>
<evidence type="ECO:0000259" key="9">
    <source>
        <dbReference type="PROSITE" id="PS50137"/>
    </source>
</evidence>
<evidence type="ECO:0000259" key="10">
    <source>
        <dbReference type="PROSITE" id="PS50142"/>
    </source>
</evidence>
<evidence type="ECO:0000256" key="1">
    <source>
        <dbReference type="ARBA" id="ARBA00000109"/>
    </source>
</evidence>
<reference evidence="11" key="1">
    <citation type="journal article" date="2020" name="mSystems">
        <title>Genome- and Community-Level Interaction Insights into Carbon Utilization and Element Cycling Functions of Hydrothermarchaeota in Hydrothermal Sediment.</title>
        <authorList>
            <person name="Zhou Z."/>
            <person name="Liu Y."/>
            <person name="Xu W."/>
            <person name="Pan J."/>
            <person name="Luo Z.H."/>
            <person name="Li M."/>
        </authorList>
    </citation>
    <scope>NUCLEOTIDE SEQUENCE [LARGE SCALE GENOMIC DNA]</scope>
    <source>
        <strain evidence="11">SpSt-747</strain>
    </source>
</reference>
<evidence type="ECO:0000256" key="8">
    <source>
        <dbReference type="HAMAP-Rule" id="MF_00104"/>
    </source>
</evidence>
<dbReference type="Gene3D" id="3.30.160.20">
    <property type="match status" value="1"/>
</dbReference>
<accession>A0A7V3YFA6</accession>
<keyword evidence="8" id="KW-0460">Magnesium</keyword>
<dbReference type="PROSITE" id="PS50137">
    <property type="entry name" value="DS_RBD"/>
    <property type="match status" value="1"/>
</dbReference>
<gene>
    <name evidence="8 11" type="primary">rnc</name>
    <name evidence="11" type="ORF">ENV30_01805</name>
</gene>
<comment type="caution">
    <text evidence="11">The sequence shown here is derived from an EMBL/GenBank/DDBJ whole genome shotgun (WGS) entry which is preliminary data.</text>
</comment>
<dbReference type="PROSITE" id="PS00517">
    <property type="entry name" value="RNASE_3_1"/>
    <property type="match status" value="1"/>
</dbReference>
<dbReference type="GO" id="GO:0004525">
    <property type="term" value="F:ribonuclease III activity"/>
    <property type="evidence" value="ECO:0007669"/>
    <property type="project" value="UniProtKB-UniRule"/>
</dbReference>
<organism evidence="11">
    <name type="scientific">Candidatus Caldatribacterium californiense</name>
    <dbReference type="NCBI Taxonomy" id="1454726"/>
    <lineage>
        <taxon>Bacteria</taxon>
        <taxon>Pseudomonadati</taxon>
        <taxon>Atribacterota</taxon>
        <taxon>Atribacteria</taxon>
        <taxon>Atribacterales</taxon>
        <taxon>Candidatus Caldatribacteriaceae</taxon>
        <taxon>Candidatus Caldatribacterium</taxon>
    </lineage>
</organism>
<sequence>MPAPERDLSELEKRIRYSFQNPEILRTALRHKSALEGKAGACNDRLEWLGDAVIGLFIADYLFQNYDRPRSWLSLVKAKWASEECLAYLARKIGLEQFIELGRGEERSGGREKDSILSSAFEALAGAIFVDSLSYERTREVLSGIFCNEEGVEFAFLSVNYKGLLQRWCLQYFSCLPEYEIVTVGDDSSYQVVVKIQGRVVARGEGKSKKRAEQEAARRAWERIMEESRSSRDGQCI</sequence>
<dbReference type="GO" id="GO:0008033">
    <property type="term" value="P:tRNA processing"/>
    <property type="evidence" value="ECO:0007669"/>
    <property type="project" value="UniProtKB-KW"/>
</dbReference>
<feature type="active site" evidence="8">
    <location>
        <position position="51"/>
    </location>
</feature>
<feature type="binding site" evidence="8">
    <location>
        <position position="119"/>
    </location>
    <ligand>
        <name>Mg(2+)</name>
        <dbReference type="ChEBI" id="CHEBI:18420"/>
    </ligand>
</feature>
<dbReference type="SMART" id="SM00358">
    <property type="entry name" value="DSRM"/>
    <property type="match status" value="1"/>
</dbReference>
<evidence type="ECO:0000313" key="11">
    <source>
        <dbReference type="EMBL" id="HGI30038.1"/>
    </source>
</evidence>
<dbReference type="Pfam" id="PF00035">
    <property type="entry name" value="dsrm"/>
    <property type="match status" value="1"/>
</dbReference>
<keyword evidence="6 8" id="KW-0378">Hydrolase</keyword>
<dbReference type="Pfam" id="PF14622">
    <property type="entry name" value="Ribonucleas_3_3"/>
    <property type="match status" value="1"/>
</dbReference>
<dbReference type="EMBL" id="DTFV01000033">
    <property type="protein sequence ID" value="HGI30038.1"/>
    <property type="molecule type" value="Genomic_DNA"/>
</dbReference>
<keyword evidence="3 8" id="KW-0507">mRNA processing</keyword>
<keyword evidence="8" id="KW-0699">rRNA-binding</keyword>
<dbReference type="GO" id="GO:0006364">
    <property type="term" value="P:rRNA processing"/>
    <property type="evidence" value="ECO:0007669"/>
    <property type="project" value="UniProtKB-UniRule"/>
</dbReference>
<evidence type="ECO:0000256" key="4">
    <source>
        <dbReference type="ARBA" id="ARBA00022722"/>
    </source>
</evidence>
<dbReference type="SUPFAM" id="SSF54768">
    <property type="entry name" value="dsRNA-binding domain-like"/>
    <property type="match status" value="1"/>
</dbReference>
<dbReference type="SMART" id="SM00535">
    <property type="entry name" value="RIBOc"/>
    <property type="match status" value="1"/>
</dbReference>
<dbReference type="GO" id="GO:0003725">
    <property type="term" value="F:double-stranded RNA binding"/>
    <property type="evidence" value="ECO:0007669"/>
    <property type="project" value="TreeGrafter"/>
</dbReference>
<keyword evidence="8" id="KW-0819">tRNA processing</keyword>
<dbReference type="GO" id="GO:0019843">
    <property type="term" value="F:rRNA binding"/>
    <property type="evidence" value="ECO:0007669"/>
    <property type="project" value="UniProtKB-KW"/>
</dbReference>
<dbReference type="CDD" id="cd00593">
    <property type="entry name" value="RIBOc"/>
    <property type="match status" value="1"/>
</dbReference>
<comment type="similarity">
    <text evidence="2">Belongs to the ribonuclease III family.</text>
</comment>
<dbReference type="GO" id="GO:0046872">
    <property type="term" value="F:metal ion binding"/>
    <property type="evidence" value="ECO:0007669"/>
    <property type="project" value="UniProtKB-KW"/>
</dbReference>